<proteinExistence type="predicted"/>
<dbReference type="Proteomes" id="UP000241680">
    <property type="component" value="Segment"/>
</dbReference>
<name>A0A2D0Z906_9CAUD</name>
<protein>
    <submittedName>
        <fullName evidence="1">Uncharacterized protein</fullName>
    </submittedName>
</protein>
<accession>A0A2D0Z906</accession>
<dbReference type="RefSeq" id="YP_009794783.1">
    <property type="nucleotide sequence ID" value="NC_047882.1"/>
</dbReference>
<evidence type="ECO:0000313" key="2">
    <source>
        <dbReference type="Proteomes" id="UP000241680"/>
    </source>
</evidence>
<dbReference type="KEGG" id="vg:54985058"/>
<dbReference type="GeneID" id="54985058"/>
<sequence length="658" mass="72167">MSKHESTFMSRFLKYCIDNRLGLVYNGTNRRIIQMTLYIGRKNSGEPLLHLTNTARTEAEMKTGNTFSDTLFHSGMPFLTVIDIITITEFNDAGVYPGRSPYRAGTPKVTDPATVAKLDYYFNNGYLFDARAISIAPAGVDVQGLGTFGSSTSYNRLFSSPVLNGEYKNIRVSAGISNRSAASGTPPSFDNSISAIQIASSSSNLVTLSGGLARVGDLGLRFANTSNYISNSGSASGSPSLVTNWRNITTRMLYTTGASAVGPFSYPNNGSNTALRFKVQIYIFNLKKTSNGNDYEFGRAYGNNAAIRISGQEITVGDKSIKDLSFAYTSGSYSTSTGGGRRYDEAGVLGQSLLLEHYNRSCHDWWYNIYPAANMNLRITPGGNITTTAYIEITHMALRATYKYPTLKVGDPISFEMTANEIKMRDESNNSISIAKVGSGRRLKKSYPQFKVTLPGQTNLTPPTMRAGASVYTQPTSSVVIVGLTTYTKTEVISETPIPDEFFNRVKTCHISGGLINGTLSMSSYGMNKTIGLSNIRVTTSQINADTSLPVGQLASYNFYIEQNMSYYDFYYIQATYSNGNKGSVQINYNAEVIGNTYRITRVTRSTLSSSHIRGSVITDFNITRYYDEVQSGVADNQLVINYPEVRFNLLLLGVEDK</sequence>
<keyword evidence="2" id="KW-1185">Reference proteome</keyword>
<evidence type="ECO:0000313" key="1">
    <source>
        <dbReference type="EMBL" id="ASV43618.1"/>
    </source>
</evidence>
<dbReference type="EMBL" id="KY883655">
    <property type="protein sequence ID" value="ASV43618.1"/>
    <property type="molecule type" value="Genomic_DNA"/>
</dbReference>
<organism evidence="1 2">
    <name type="scientific">Vibrio phage JSF12</name>
    <dbReference type="NCBI Taxonomy" id="1983595"/>
    <lineage>
        <taxon>Viruses</taxon>
        <taxon>Duplodnaviria</taxon>
        <taxon>Heunggongvirae</taxon>
        <taxon>Uroviricota</taxon>
        <taxon>Caudoviricetes</taxon>
        <taxon>Demerecviridae</taxon>
        <taxon>Ermolyevavirinae</taxon>
        <taxon>Jesfedecavirus</taxon>
        <taxon>Jesfedecavirus JSF12</taxon>
    </lineage>
</organism>
<reference evidence="1 2" key="1">
    <citation type="journal article" date="2017" name="Sci. Rep.">
        <title>Analysis of the CRISPR-Cas system in bacteriophages active on epidemic strains of Vibrio cholerae in Bangladesh.</title>
        <authorList>
            <person name="Naser I.B."/>
            <person name="Hoque M.M."/>
            <person name="Nahid M.A."/>
            <person name="Tareq T.M."/>
            <person name="Rocky M.K."/>
            <person name="Faruque S.M."/>
        </authorList>
    </citation>
    <scope>NUCLEOTIDE SEQUENCE [LARGE SCALE GENOMIC DNA]</scope>
</reference>